<evidence type="ECO:0000313" key="1">
    <source>
        <dbReference type="EMBL" id="SBP89653.1"/>
    </source>
</evidence>
<dbReference type="EMBL" id="FLMQ01000057">
    <property type="protein sequence ID" value="SBP89653.1"/>
    <property type="molecule type" value="Genomic_DNA"/>
</dbReference>
<gene>
    <name evidence="1" type="ORF">THIARS_80177</name>
</gene>
<protein>
    <submittedName>
        <fullName evidence="1">Uncharacterized protein</fullName>
    </submittedName>
</protein>
<organism evidence="1 2">
    <name type="scientific">Thiomonas delicata</name>
    <name type="common">Thiomonas cuprina</name>
    <dbReference type="NCBI Taxonomy" id="364030"/>
    <lineage>
        <taxon>Bacteria</taxon>
        <taxon>Pseudomonadati</taxon>
        <taxon>Pseudomonadota</taxon>
        <taxon>Betaproteobacteria</taxon>
        <taxon>Burkholderiales</taxon>
        <taxon>Thiomonas</taxon>
    </lineage>
</organism>
<name>A0A238D8K8_THIDL</name>
<dbReference type="Proteomes" id="UP000214566">
    <property type="component" value="Unassembled WGS sequence"/>
</dbReference>
<evidence type="ECO:0000313" key="2">
    <source>
        <dbReference type="Proteomes" id="UP000214566"/>
    </source>
</evidence>
<sequence length="90" mass="10423">MAWLKRLAQTTRPNSRRKKGEVLSFPFFVMHEKFVKKSGAGNESRTRDLNLGKVALYQLSYSRETKNYRAKKRPVNAHRWLACPCMPAPA</sequence>
<reference evidence="1 2" key="1">
    <citation type="submission" date="2016-06" db="EMBL/GenBank/DDBJ databases">
        <authorList>
            <person name="Kjaerup R.B."/>
            <person name="Dalgaard T.S."/>
            <person name="Juul-Madsen H.R."/>
        </authorList>
    </citation>
    <scope>NUCLEOTIDE SEQUENCE [LARGE SCALE GENOMIC DNA]</scope>
    <source>
        <strain evidence="1 2">DSM 16361</strain>
    </source>
</reference>
<dbReference type="AntiFam" id="ANF00012">
    <property type="entry name" value="tRNA translation"/>
</dbReference>
<proteinExistence type="predicted"/>
<accession>A0A238D8K8</accession>
<keyword evidence="2" id="KW-1185">Reference proteome</keyword>
<dbReference type="AlphaFoldDB" id="A0A238D8K8"/>